<evidence type="ECO:0000313" key="3">
    <source>
        <dbReference type="Proteomes" id="UP001432060"/>
    </source>
</evidence>
<feature type="transmembrane region" description="Helical" evidence="1">
    <location>
        <begin position="51"/>
        <end position="71"/>
    </location>
</feature>
<organism evidence="2 3">
    <name type="scientific">Streptomyces melanogenes</name>
    <dbReference type="NCBI Taxonomy" id="67326"/>
    <lineage>
        <taxon>Bacteria</taxon>
        <taxon>Bacillati</taxon>
        <taxon>Actinomycetota</taxon>
        <taxon>Actinomycetes</taxon>
        <taxon>Kitasatosporales</taxon>
        <taxon>Streptomycetaceae</taxon>
        <taxon>Streptomyces</taxon>
    </lineage>
</organism>
<dbReference type="Proteomes" id="UP001432060">
    <property type="component" value="Chromosome"/>
</dbReference>
<proteinExistence type="predicted"/>
<reference evidence="2" key="1">
    <citation type="submission" date="2022-10" db="EMBL/GenBank/DDBJ databases">
        <title>The complete genomes of actinobacterial strains from the NBC collection.</title>
        <authorList>
            <person name="Joergensen T.S."/>
            <person name="Alvarez Arevalo M."/>
            <person name="Sterndorff E.B."/>
            <person name="Faurdal D."/>
            <person name="Vuksanovic O."/>
            <person name="Mourched A.-S."/>
            <person name="Charusanti P."/>
            <person name="Shaw S."/>
            <person name="Blin K."/>
            <person name="Weber T."/>
        </authorList>
    </citation>
    <scope>NUCLEOTIDE SEQUENCE</scope>
    <source>
        <strain evidence="2">NBC_00668</strain>
    </source>
</reference>
<dbReference type="RefSeq" id="WP_329404348.1">
    <property type="nucleotide sequence ID" value="NZ_CP109019.1"/>
</dbReference>
<name>A0ABZ1XXB0_9ACTN</name>
<accession>A0ABZ1XXB0</accession>
<keyword evidence="1" id="KW-0812">Transmembrane</keyword>
<protein>
    <recommendedName>
        <fullName evidence="4">Integral membrane protein</fullName>
    </recommendedName>
</protein>
<keyword evidence="1" id="KW-1133">Transmembrane helix</keyword>
<evidence type="ECO:0000256" key="1">
    <source>
        <dbReference type="SAM" id="Phobius"/>
    </source>
</evidence>
<keyword evidence="1" id="KW-0472">Membrane</keyword>
<keyword evidence="3" id="KW-1185">Reference proteome</keyword>
<gene>
    <name evidence="2" type="ORF">OG515_36580</name>
</gene>
<evidence type="ECO:0000313" key="2">
    <source>
        <dbReference type="EMBL" id="WUT87337.1"/>
    </source>
</evidence>
<evidence type="ECO:0008006" key="4">
    <source>
        <dbReference type="Google" id="ProtNLM"/>
    </source>
</evidence>
<sequence>MLMLVFAGFLVFALFGLVLIRDFHGVRSWFEDEGNPDAYTRTWRRRGMRGFAWMAVLGFLYVAVGFGIRALL</sequence>
<dbReference type="EMBL" id="CP109019">
    <property type="protein sequence ID" value="WUT87337.1"/>
    <property type="molecule type" value="Genomic_DNA"/>
</dbReference>